<organism evidence="9 10">
    <name type="scientific">Cerrena zonata</name>
    <dbReference type="NCBI Taxonomy" id="2478898"/>
    <lineage>
        <taxon>Eukaryota</taxon>
        <taxon>Fungi</taxon>
        <taxon>Dikarya</taxon>
        <taxon>Basidiomycota</taxon>
        <taxon>Agaricomycotina</taxon>
        <taxon>Agaricomycetes</taxon>
        <taxon>Polyporales</taxon>
        <taxon>Cerrenaceae</taxon>
        <taxon>Cerrena</taxon>
    </lineage>
</organism>
<feature type="binding site" evidence="6">
    <location>
        <position position="344"/>
    </location>
    <ligand>
        <name>Ca(2+)</name>
        <dbReference type="ChEBI" id="CHEBI:29108"/>
        <label>1</label>
        <note>catalytic</note>
    </ligand>
</feature>
<keyword evidence="10" id="KW-1185">Reference proteome</keyword>
<evidence type="ECO:0000313" key="10">
    <source>
        <dbReference type="Proteomes" id="UP001385951"/>
    </source>
</evidence>
<keyword evidence="6" id="KW-0479">Metal-binding</keyword>
<feature type="active site" description="Proton acceptor" evidence="5">
    <location>
        <position position="176"/>
    </location>
</feature>
<dbReference type="AlphaFoldDB" id="A0AAW0FWM2"/>
<dbReference type="SUPFAM" id="SSF63829">
    <property type="entry name" value="Calcium-dependent phosphotriesterase"/>
    <property type="match status" value="1"/>
</dbReference>
<dbReference type="InterPro" id="IPR011042">
    <property type="entry name" value="6-blade_b-propeller_TolB-like"/>
</dbReference>
<keyword evidence="4" id="KW-0325">Glycoprotein</keyword>
<evidence type="ECO:0000256" key="4">
    <source>
        <dbReference type="ARBA" id="ARBA00023180"/>
    </source>
</evidence>
<evidence type="ECO:0000256" key="2">
    <source>
        <dbReference type="ARBA" id="ARBA00022801"/>
    </source>
</evidence>
<comment type="similarity">
    <text evidence="1">Belongs to the paraoxonase family.</text>
</comment>
<name>A0AAW0FWM2_9APHY</name>
<feature type="transmembrane region" description="Helical" evidence="8">
    <location>
        <begin position="54"/>
        <end position="72"/>
    </location>
</feature>
<feature type="binding site" evidence="6">
    <location>
        <position position="345"/>
    </location>
    <ligand>
        <name>Ca(2+)</name>
        <dbReference type="ChEBI" id="CHEBI:29108"/>
        <label>1</label>
        <note>catalytic</note>
    </ligand>
</feature>
<dbReference type="InterPro" id="IPR002640">
    <property type="entry name" value="Arylesterase"/>
</dbReference>
<dbReference type="EMBL" id="JASBNA010000021">
    <property type="protein sequence ID" value="KAK7685311.1"/>
    <property type="molecule type" value="Genomic_DNA"/>
</dbReference>
<keyword evidence="8" id="KW-0812">Transmembrane</keyword>
<comment type="cofactor">
    <cofactor evidence="6">
        <name>Ca(2+)</name>
        <dbReference type="ChEBI" id="CHEBI:29108"/>
    </cofactor>
    <text evidence="6">Binds 2 calcium ions per subunit.</text>
</comment>
<protein>
    <submittedName>
        <fullName evidence="9">Uncharacterized protein</fullName>
    </submittedName>
</protein>
<feature type="disulfide bond" description="In form B" evidence="7">
    <location>
        <begin position="97"/>
        <end position="438"/>
    </location>
</feature>
<evidence type="ECO:0000256" key="1">
    <source>
        <dbReference type="ARBA" id="ARBA00008595"/>
    </source>
</evidence>
<sequence>MSAGRGSIWSTFRVSFQNVGPHMYRGNHRPHIRPCAIMGRSSTPLLVPFQTDNMGVFTVLLVVLVALAAMFYQTVVSPLVKMGGFLHEIEPLNNRQCHSVPELEGCEKIVLFDEQSILYLACSRISGRPHWLPNTEHLNVSGKPTDDYIATYNLETGAIVKLRLEGFGSPRGISVHGMDVVPSSSDSKKLYVYLVNHRAPSTGKADVVGADSVMEIFETHLGSDVLHHVKTVEDPVIETPNDVVGSPDGKSFWFTNDHWGKTGFQRTLELYFMLRRTTVGYCHVDEGCKFAAKNLPSANGIARSPINDTFYVASGFGGGLQILEKQTDNTLVLTDVVPINLPLDNLAIDTNGALWIAFFPRGHQLHPRFKDTISDAASGAFRLTQNTGQGAFFGEKYRLDRMFEDSGRVVEGATSVTYSSRRKLLIMHGISATRLALCKV</sequence>
<keyword evidence="8" id="KW-1133">Transmembrane helix</keyword>
<evidence type="ECO:0000313" key="9">
    <source>
        <dbReference type="EMBL" id="KAK7685311.1"/>
    </source>
</evidence>
<keyword evidence="6" id="KW-0106">Calcium</keyword>
<evidence type="ECO:0000256" key="5">
    <source>
        <dbReference type="PIRSR" id="PIRSR602640-1"/>
    </source>
</evidence>
<evidence type="ECO:0000256" key="3">
    <source>
        <dbReference type="ARBA" id="ARBA00023157"/>
    </source>
</evidence>
<dbReference type="Proteomes" id="UP001385951">
    <property type="component" value="Unassembled WGS sequence"/>
</dbReference>
<comment type="caution">
    <text evidence="9">The sequence shown here is derived from an EMBL/GenBank/DDBJ whole genome shotgun (WGS) entry which is preliminary data.</text>
</comment>
<evidence type="ECO:0000256" key="6">
    <source>
        <dbReference type="PIRSR" id="PIRSR602640-2"/>
    </source>
</evidence>
<dbReference type="InterPro" id="IPR051288">
    <property type="entry name" value="Serum_paraoxonase/arylesterase"/>
</dbReference>
<feature type="binding site" evidence="6">
    <location>
        <position position="241"/>
    </location>
    <ligand>
        <name>Ca(2+)</name>
        <dbReference type="ChEBI" id="CHEBI:29108"/>
        <label>1</label>
        <note>catalytic</note>
    </ligand>
</feature>
<evidence type="ECO:0000256" key="8">
    <source>
        <dbReference type="SAM" id="Phobius"/>
    </source>
</evidence>
<dbReference type="GO" id="GO:0046872">
    <property type="term" value="F:metal ion binding"/>
    <property type="evidence" value="ECO:0007669"/>
    <property type="project" value="UniProtKB-KW"/>
</dbReference>
<dbReference type="Pfam" id="PF01731">
    <property type="entry name" value="Arylesterase"/>
    <property type="match status" value="1"/>
</dbReference>
<feature type="binding site" evidence="6">
    <location>
        <position position="242"/>
    </location>
    <ligand>
        <name>Ca(2+)</name>
        <dbReference type="ChEBI" id="CHEBI:29108"/>
        <label>1</label>
        <note>catalytic</note>
    </ligand>
</feature>
<dbReference type="GO" id="GO:0004064">
    <property type="term" value="F:arylesterase activity"/>
    <property type="evidence" value="ECO:0007669"/>
    <property type="project" value="InterPro"/>
</dbReference>
<gene>
    <name evidence="9" type="ORF">QCA50_011674</name>
</gene>
<keyword evidence="2" id="KW-0378">Hydrolase</keyword>
<feature type="binding site" evidence="6">
    <location>
        <position position="299"/>
    </location>
    <ligand>
        <name>Ca(2+)</name>
        <dbReference type="ChEBI" id="CHEBI:29108"/>
        <label>1</label>
        <note>catalytic</note>
    </ligand>
</feature>
<accession>A0AAW0FWM2</accession>
<dbReference type="PANTHER" id="PTHR11799">
    <property type="entry name" value="PARAOXONASE"/>
    <property type="match status" value="1"/>
</dbReference>
<evidence type="ECO:0000256" key="7">
    <source>
        <dbReference type="PIRSR" id="PIRSR602640-3"/>
    </source>
</evidence>
<dbReference type="PANTHER" id="PTHR11799:SF12">
    <property type="entry name" value="PARAOXONASE-RELATED"/>
    <property type="match status" value="1"/>
</dbReference>
<reference evidence="9 10" key="1">
    <citation type="submission" date="2022-09" db="EMBL/GenBank/DDBJ databases">
        <authorList>
            <person name="Palmer J.M."/>
        </authorList>
    </citation>
    <scope>NUCLEOTIDE SEQUENCE [LARGE SCALE GENOMIC DNA]</scope>
    <source>
        <strain evidence="9 10">DSM 7382</strain>
    </source>
</reference>
<keyword evidence="8" id="KW-0472">Membrane</keyword>
<proteinExistence type="inferred from homology"/>
<dbReference type="Gene3D" id="2.120.10.30">
    <property type="entry name" value="TolB, C-terminal domain"/>
    <property type="match status" value="1"/>
</dbReference>
<keyword evidence="3 7" id="KW-1015">Disulfide bond</keyword>